<feature type="non-terminal residue" evidence="2">
    <location>
        <position position="263"/>
    </location>
</feature>
<dbReference type="Proteomes" id="UP001328107">
    <property type="component" value="Unassembled WGS sequence"/>
</dbReference>
<organism evidence="2 3">
    <name type="scientific">Pristionchus mayeri</name>
    <dbReference type="NCBI Taxonomy" id="1317129"/>
    <lineage>
        <taxon>Eukaryota</taxon>
        <taxon>Metazoa</taxon>
        <taxon>Ecdysozoa</taxon>
        <taxon>Nematoda</taxon>
        <taxon>Chromadorea</taxon>
        <taxon>Rhabditida</taxon>
        <taxon>Rhabditina</taxon>
        <taxon>Diplogasteromorpha</taxon>
        <taxon>Diplogasteroidea</taxon>
        <taxon>Neodiplogasteridae</taxon>
        <taxon>Pristionchus</taxon>
    </lineage>
</organism>
<keyword evidence="3" id="KW-1185">Reference proteome</keyword>
<dbReference type="PANTHER" id="PTHR33845:SF1">
    <property type="entry name" value="C2H2-TYPE DOMAIN-CONTAINING PROTEIN"/>
    <property type="match status" value="1"/>
</dbReference>
<evidence type="ECO:0000313" key="3">
    <source>
        <dbReference type="Proteomes" id="UP001328107"/>
    </source>
</evidence>
<feature type="region of interest" description="Disordered" evidence="1">
    <location>
        <begin position="196"/>
        <end position="223"/>
    </location>
</feature>
<reference evidence="3" key="1">
    <citation type="submission" date="2022-10" db="EMBL/GenBank/DDBJ databases">
        <title>Genome assembly of Pristionchus species.</title>
        <authorList>
            <person name="Yoshida K."/>
            <person name="Sommer R.J."/>
        </authorList>
    </citation>
    <scope>NUCLEOTIDE SEQUENCE [LARGE SCALE GENOMIC DNA]</scope>
    <source>
        <strain evidence="3">RS5460</strain>
    </source>
</reference>
<feature type="compositionally biased region" description="Acidic residues" evidence="1">
    <location>
        <begin position="209"/>
        <end position="223"/>
    </location>
</feature>
<dbReference type="AlphaFoldDB" id="A0AAN4ZGF5"/>
<dbReference type="PANTHER" id="PTHR33845">
    <property type="entry name" value="C2H2-TYPE DOMAIN-CONTAINING PROTEIN"/>
    <property type="match status" value="1"/>
</dbReference>
<accession>A0AAN4ZGF5</accession>
<name>A0AAN4ZGF5_9BILA</name>
<evidence type="ECO:0000256" key="1">
    <source>
        <dbReference type="SAM" id="MobiDB-lite"/>
    </source>
</evidence>
<dbReference type="EMBL" id="BTRK01000003">
    <property type="protein sequence ID" value="GMR40366.1"/>
    <property type="molecule type" value="Genomic_DNA"/>
</dbReference>
<evidence type="ECO:0000313" key="2">
    <source>
        <dbReference type="EMBL" id="GMR40366.1"/>
    </source>
</evidence>
<protein>
    <submittedName>
        <fullName evidence="2">Uncharacterized protein</fullName>
    </submittedName>
</protein>
<gene>
    <name evidence="2" type="ORF">PMAYCL1PPCAC_10561</name>
</gene>
<proteinExistence type="predicted"/>
<comment type="caution">
    <text evidence="2">The sequence shown here is derived from an EMBL/GenBank/DDBJ whole genome shotgun (WGS) entry which is preliminary data.</text>
</comment>
<sequence>MTAFSFERDQIRMWRSWNIGNGKTFPHKKLVPNGARLNVLKSRAVSDEDYWVKLGDPHYTEKKEEAEDEEDEDSQCASKLEKKCVKKPRLESTLYRCPIETCSKEFLSEVCPLIDDAIKSILEEDGKEGEGLPMGWALHERRKSARFPDYVKKWLKLIYDKGEETGSKTDPRQAAEQIAGVYSGFKKTKLEKRARIQAGGTRNRRAEEKEPDELNDLFDIEGDPELEYKTDPLFDERDYMWIALMKDEEFVRDLEGKKEENKD</sequence>